<dbReference type="InterPro" id="IPR027826">
    <property type="entry name" value="DUF4431"/>
</dbReference>
<dbReference type="EMBL" id="UYIV01000001">
    <property type="protein sequence ID" value="VDH03637.1"/>
    <property type="molecule type" value="Genomic_DNA"/>
</dbReference>
<evidence type="ECO:0000259" key="1">
    <source>
        <dbReference type="Pfam" id="PF14485"/>
    </source>
</evidence>
<dbReference type="Pfam" id="PF14485">
    <property type="entry name" value="DUF4431"/>
    <property type="match status" value="1"/>
</dbReference>
<dbReference type="PROSITE" id="PS51257">
    <property type="entry name" value="PROKAR_LIPOPROTEIN"/>
    <property type="match status" value="1"/>
</dbReference>
<name>A0A7Z8YMW2_9FLAO</name>
<organism evidence="2 3">
    <name type="scientific">Bergeyella zoohelcum</name>
    <dbReference type="NCBI Taxonomy" id="1015"/>
    <lineage>
        <taxon>Bacteria</taxon>
        <taxon>Pseudomonadati</taxon>
        <taxon>Bacteroidota</taxon>
        <taxon>Flavobacteriia</taxon>
        <taxon>Flavobacteriales</taxon>
        <taxon>Weeksellaceae</taxon>
        <taxon>Bergeyella</taxon>
    </lineage>
</organism>
<dbReference type="RefSeq" id="WP_125151035.1">
    <property type="nucleotide sequence ID" value="NZ_UYIV01000001.1"/>
</dbReference>
<reference evidence="2 3" key="1">
    <citation type="submission" date="2018-11" db="EMBL/GenBank/DDBJ databases">
        <authorList>
            <consortium name="Pathogen Informatics"/>
        </authorList>
    </citation>
    <scope>NUCLEOTIDE SEQUENCE [LARGE SCALE GENOMIC DNA]</scope>
    <source>
        <strain evidence="2 3">NCTC12929</strain>
    </source>
</reference>
<proteinExistence type="predicted"/>
<evidence type="ECO:0000313" key="3">
    <source>
        <dbReference type="Proteomes" id="UP000270205"/>
    </source>
</evidence>
<protein>
    <recommendedName>
        <fullName evidence="1">DUF4431 domain-containing protein</fullName>
    </recommendedName>
</protein>
<dbReference type="AlphaFoldDB" id="A0A7Z8YMW2"/>
<sequence>MKKIYVLGLALSLFVISCNKKSEFQETTTPEEEKSVQPPLEAEKKDDTIEIFEVGKTITLRGKILIDKSYGPPGFGENPEEDEEIRVWMFYPEKPVQFYGSDGMDQVALEDNLVVDRLHIACYEDVFDENFKQKEYMGREVVMTATTYFSHTGHHKSRVLLSDCKVSFVDEYKPIIY</sequence>
<evidence type="ECO:0000313" key="2">
    <source>
        <dbReference type="EMBL" id="VDH03637.1"/>
    </source>
</evidence>
<dbReference type="Proteomes" id="UP000270205">
    <property type="component" value="Unassembled WGS sequence"/>
</dbReference>
<comment type="caution">
    <text evidence="2">The sequence shown here is derived from an EMBL/GenBank/DDBJ whole genome shotgun (WGS) entry which is preliminary data.</text>
</comment>
<gene>
    <name evidence="2" type="ORF">NCTC12929_01024</name>
</gene>
<accession>A0A7Z8YMW2</accession>
<feature type="domain" description="DUF4431" evidence="1">
    <location>
        <begin position="132"/>
        <end position="162"/>
    </location>
</feature>